<gene>
    <name evidence="1" type="ORF">MRATA1EN22A_LOCUS8980</name>
</gene>
<dbReference type="EMBL" id="OX596086">
    <property type="protein sequence ID" value="CAM9894065.1"/>
    <property type="molecule type" value="Genomic_DNA"/>
</dbReference>
<reference evidence="1" key="1">
    <citation type="submission" date="2023-05" db="EMBL/GenBank/DDBJ databases">
        <authorList>
            <consortium name="ELIXIR-Norway"/>
        </authorList>
    </citation>
    <scope>NUCLEOTIDE SEQUENCE</scope>
</reference>
<accession>A0AC59YRK6</accession>
<evidence type="ECO:0000313" key="1">
    <source>
        <dbReference type="EMBL" id="CAM9894065.1"/>
    </source>
</evidence>
<organism evidence="1 2">
    <name type="scientific">Rangifer tarandus platyrhynchus</name>
    <name type="common">Svalbard reindeer</name>
    <dbReference type="NCBI Taxonomy" id="3082113"/>
    <lineage>
        <taxon>Eukaryota</taxon>
        <taxon>Metazoa</taxon>
        <taxon>Chordata</taxon>
        <taxon>Craniata</taxon>
        <taxon>Vertebrata</taxon>
        <taxon>Euteleostomi</taxon>
        <taxon>Mammalia</taxon>
        <taxon>Eutheria</taxon>
        <taxon>Laurasiatheria</taxon>
        <taxon>Artiodactyla</taxon>
        <taxon>Ruminantia</taxon>
        <taxon>Pecora</taxon>
        <taxon>Cervidae</taxon>
        <taxon>Odocoileinae</taxon>
        <taxon>Rangifer</taxon>
    </lineage>
</organism>
<proteinExistence type="predicted"/>
<evidence type="ECO:0000313" key="2">
    <source>
        <dbReference type="Proteomes" id="UP001162501"/>
    </source>
</evidence>
<protein>
    <submittedName>
        <fullName evidence="1">Uncharacterized protein</fullName>
    </submittedName>
</protein>
<name>A0AC59YRK6_RANTA</name>
<sequence>MGARGVLGGCLGDTSSASACARGGFGLRVCYWLRDSEKAPGSMRPGAGLAT</sequence>
<feature type="non-terminal residue" evidence="1">
    <location>
        <position position="51"/>
    </location>
</feature>
<reference evidence="1" key="2">
    <citation type="submission" date="2025-03" db="EMBL/GenBank/DDBJ databases">
        <authorList>
            <consortium name="ELIXIR-Norway"/>
            <consortium name="Elixir Norway"/>
        </authorList>
    </citation>
    <scope>NUCLEOTIDE SEQUENCE</scope>
</reference>
<dbReference type="Proteomes" id="UP001162501">
    <property type="component" value="Chromosome 2"/>
</dbReference>